<evidence type="ECO:0000313" key="1">
    <source>
        <dbReference type="EMBL" id="QDH45715.1"/>
    </source>
</evidence>
<sequence length="247" mass="27919">MSSNIVVYSLFDGSGLMVEPWAKAGAKCFCFNSSKGNHGEYVGRVDHPNINYVDIWIEGLDQFLDFIGSEKIPPADIIFGFPDCTLFAVSGEQHERNADDIQVALANAKLVEAMGDFYNCAWMAENPVGKLSTLWRKPNAYFDPHEYGGYMTEEDQPYHPRMPLFDGYTKKTCIWHGNGFEMPEKKPGPINIGYFWAWRWTGGKSARTKQLRSLTPRGFARAVFHDNHPLLDDQCCILGDCPNCIPF</sequence>
<evidence type="ECO:0000313" key="2">
    <source>
        <dbReference type="Proteomes" id="UP000317930"/>
    </source>
</evidence>
<protein>
    <submittedName>
        <fullName evidence="1">DNA C-5-cytosine methyltransferase</fullName>
    </submittedName>
</protein>
<proteinExistence type="predicted"/>
<dbReference type="Proteomes" id="UP000317930">
    <property type="component" value="Segment"/>
</dbReference>
<keyword evidence="1" id="KW-0489">Methyltransferase</keyword>
<name>A0A513ZYD8_9CAUD</name>
<accession>A0A513ZYD8</accession>
<keyword evidence="1" id="KW-0808">Transferase</keyword>
<dbReference type="GO" id="GO:0008168">
    <property type="term" value="F:methyltransferase activity"/>
    <property type="evidence" value="ECO:0007669"/>
    <property type="project" value="UniProtKB-KW"/>
</dbReference>
<organism evidence="1 2">
    <name type="scientific">Pantoea phage vB_PagM_AAM37</name>
    <dbReference type="NCBI Taxonomy" id="2588093"/>
    <lineage>
        <taxon>Viruses</taxon>
        <taxon>Duplodnaviria</taxon>
        <taxon>Heunggongvirae</taxon>
        <taxon>Uroviricota</taxon>
        <taxon>Caudoviricetes</taxon>
        <taxon>Dibbivirus</taxon>
        <taxon>Dibbivirus AAM37</taxon>
    </lineage>
</organism>
<dbReference type="SUPFAM" id="SSF53335">
    <property type="entry name" value="S-adenosyl-L-methionine-dependent methyltransferases"/>
    <property type="match status" value="1"/>
</dbReference>
<reference evidence="1 2" key="1">
    <citation type="submission" date="2019-04" db="EMBL/GenBank/DDBJ databases">
        <title>Complete genome sequence of Pantoea sp. infecting bacteriophage vB_PagM_AAM37.</title>
        <authorList>
            <person name="Truncaite L."/>
            <person name="Simoliuniene M."/>
            <person name="Zajanckauskaite A."/>
            <person name="Meskys R."/>
            <person name="Simoliunas E."/>
        </authorList>
    </citation>
    <scope>NUCLEOTIDE SEQUENCE [LARGE SCALE GENOMIC DNA]</scope>
    <source>
        <strain evidence="1">AAM37</strain>
    </source>
</reference>
<gene>
    <name evidence="1" type="ORF">AAM37_gp44</name>
</gene>
<keyword evidence="2" id="KW-1185">Reference proteome</keyword>
<dbReference type="GO" id="GO:0032259">
    <property type="term" value="P:methylation"/>
    <property type="evidence" value="ECO:0007669"/>
    <property type="project" value="UniProtKB-KW"/>
</dbReference>
<dbReference type="InterPro" id="IPR029063">
    <property type="entry name" value="SAM-dependent_MTases_sf"/>
</dbReference>
<dbReference type="EMBL" id="MK798143">
    <property type="protein sequence ID" value="QDH45715.1"/>
    <property type="molecule type" value="Genomic_DNA"/>
</dbReference>